<dbReference type="EC" id="2.4.1.-" evidence="5"/>
<dbReference type="KEGG" id="nta:107812653"/>
<dbReference type="OMA" id="DADQRSY"/>
<keyword evidence="6" id="KW-1185">Reference proteome</keyword>
<proteinExistence type="inferred from homology"/>
<keyword evidence="3 4" id="KW-0808">Transferase</keyword>
<dbReference type="PANTHER" id="PTHR48047:SF219">
    <property type="entry name" value="SCOPOLETIN GLUCOSYLTRANSFERASE-LIKE"/>
    <property type="match status" value="1"/>
</dbReference>
<accession>A0A1S4BWK6</accession>
<dbReference type="FunFam" id="3.40.50.2000:FF:000071">
    <property type="entry name" value="Glycosyltransferase"/>
    <property type="match status" value="1"/>
</dbReference>
<dbReference type="PROSITE" id="PS00375">
    <property type="entry name" value="UDPGT"/>
    <property type="match status" value="1"/>
</dbReference>
<sequence length="501" mass="56989">MSQLHFFFFPMMAHGHMIPTLDMAKLVALRGVKATIITTPLNESVFSKAIQRNKNLGIEIDIRLIKFQAVEHGLHEECERLDLIPSDDLLLNFFKATVMMQEPLEHLIQECRPNCLVSDIFFPWTIDTAAKFNIPRLAIHGTSFFALCAGESIRLHKPFMNVASDSESFVVPNLPHQIKLTKSQLSPFDRIEEEKNIPLMVKTVRESGLKGYGVIFNSFYELEQDYVEHYTKVLGRKAWAIGPLSLCNRDIEDKAERGKQSSIDKHDCMKWLDSKKSSSIIYICFGSIANFTALQMRELAMGIEASRQEFIWVIRKDKEVQDNEDELPKGFEERMKEKGLIIRGWAPQVLILDHESVGAFVTHCGWNSTLEGISAGVPMVTWPVFVEQFCNEKLVTEVLRTGVGVGSVKWQKTYTEGVKKEEITKAIRRVMVGEEAEGFRSRAKAYKEMARKAVEIGGSSYSNLTTLLEDISIFNSTSDYDLSTTRIRMLVLSLIFKIRLS</sequence>
<reference evidence="6" key="1">
    <citation type="journal article" date="2014" name="Nat. Commun.">
        <title>The tobacco genome sequence and its comparison with those of tomato and potato.</title>
        <authorList>
            <person name="Sierro N."/>
            <person name="Battey J.N."/>
            <person name="Ouadi S."/>
            <person name="Bakaher N."/>
            <person name="Bovet L."/>
            <person name="Willig A."/>
            <person name="Goepfert S."/>
            <person name="Peitsch M.C."/>
            <person name="Ivanov N.V."/>
        </authorList>
    </citation>
    <scope>NUCLEOTIDE SEQUENCE [LARGE SCALE GENOMIC DNA]</scope>
</reference>
<dbReference type="InterPro" id="IPR035595">
    <property type="entry name" value="UDP_glycos_trans_CS"/>
</dbReference>
<comment type="similarity">
    <text evidence="1 4">Belongs to the UDP-glycosyltransferase family.</text>
</comment>
<dbReference type="RefSeq" id="XP_016493286.1">
    <property type="nucleotide sequence ID" value="XM_016637800.1"/>
</dbReference>
<protein>
    <recommendedName>
        <fullName evidence="5">Glycosyltransferase</fullName>
        <ecNumber evidence="5">2.4.1.-</ecNumber>
    </recommendedName>
</protein>
<dbReference type="OrthoDB" id="5835829at2759"/>
<evidence type="ECO:0000256" key="3">
    <source>
        <dbReference type="ARBA" id="ARBA00022679"/>
    </source>
</evidence>
<evidence type="ECO:0000313" key="7">
    <source>
        <dbReference type="RefSeq" id="XP_016493286.1"/>
    </source>
</evidence>
<evidence type="ECO:0000256" key="1">
    <source>
        <dbReference type="ARBA" id="ARBA00009995"/>
    </source>
</evidence>
<dbReference type="CDD" id="cd03784">
    <property type="entry name" value="GT1_Gtf-like"/>
    <property type="match status" value="1"/>
</dbReference>
<dbReference type="PANTHER" id="PTHR48047">
    <property type="entry name" value="GLYCOSYLTRANSFERASE"/>
    <property type="match status" value="1"/>
</dbReference>
<dbReference type="Proteomes" id="UP000790787">
    <property type="component" value="Chromosome 7"/>
</dbReference>
<dbReference type="STRING" id="4097.A0A1S4BWK6"/>
<keyword evidence="2 4" id="KW-0328">Glycosyltransferase</keyword>
<dbReference type="GeneID" id="107812653"/>
<dbReference type="AlphaFoldDB" id="A0A1S4BWK6"/>
<dbReference type="GO" id="GO:0035251">
    <property type="term" value="F:UDP-glucosyltransferase activity"/>
    <property type="evidence" value="ECO:0000318"/>
    <property type="project" value="GO_Central"/>
</dbReference>
<evidence type="ECO:0000256" key="2">
    <source>
        <dbReference type="ARBA" id="ARBA00022676"/>
    </source>
</evidence>
<evidence type="ECO:0000256" key="5">
    <source>
        <dbReference type="RuleBase" id="RU362057"/>
    </source>
</evidence>
<dbReference type="Pfam" id="PF00201">
    <property type="entry name" value="UDPGT"/>
    <property type="match status" value="1"/>
</dbReference>
<dbReference type="Gene3D" id="3.40.50.2000">
    <property type="entry name" value="Glycogen Phosphorylase B"/>
    <property type="match status" value="2"/>
</dbReference>
<gene>
    <name evidence="7" type="primary">LOC107812653</name>
</gene>
<reference evidence="7" key="2">
    <citation type="submission" date="2025-08" db="UniProtKB">
        <authorList>
            <consortium name="RefSeq"/>
        </authorList>
    </citation>
    <scope>IDENTIFICATION</scope>
    <source>
        <tissue evidence="7">Leaf</tissue>
    </source>
</reference>
<organism evidence="6 7">
    <name type="scientific">Nicotiana tabacum</name>
    <name type="common">Common tobacco</name>
    <dbReference type="NCBI Taxonomy" id="4097"/>
    <lineage>
        <taxon>Eukaryota</taxon>
        <taxon>Viridiplantae</taxon>
        <taxon>Streptophyta</taxon>
        <taxon>Embryophyta</taxon>
        <taxon>Tracheophyta</taxon>
        <taxon>Spermatophyta</taxon>
        <taxon>Magnoliopsida</taxon>
        <taxon>eudicotyledons</taxon>
        <taxon>Gunneridae</taxon>
        <taxon>Pentapetalae</taxon>
        <taxon>asterids</taxon>
        <taxon>lamiids</taxon>
        <taxon>Solanales</taxon>
        <taxon>Solanaceae</taxon>
        <taxon>Nicotianoideae</taxon>
        <taxon>Nicotianeae</taxon>
        <taxon>Nicotiana</taxon>
    </lineage>
</organism>
<evidence type="ECO:0000256" key="4">
    <source>
        <dbReference type="RuleBase" id="RU003718"/>
    </source>
</evidence>
<dbReference type="InterPro" id="IPR002213">
    <property type="entry name" value="UDP_glucos_trans"/>
</dbReference>
<dbReference type="RefSeq" id="XP_016493286.1">
    <property type="nucleotide sequence ID" value="XM_016637800.2"/>
</dbReference>
<dbReference type="SUPFAM" id="SSF53756">
    <property type="entry name" value="UDP-Glycosyltransferase/glycogen phosphorylase"/>
    <property type="match status" value="1"/>
</dbReference>
<name>A0A1S4BWK6_TOBAC</name>
<dbReference type="PaxDb" id="4097-A0A1S4BWK6"/>
<dbReference type="FunFam" id="3.40.50.2000:FF:000047">
    <property type="entry name" value="Glycosyltransferase"/>
    <property type="match status" value="1"/>
</dbReference>
<evidence type="ECO:0000313" key="6">
    <source>
        <dbReference type="Proteomes" id="UP000790787"/>
    </source>
</evidence>
<dbReference type="SMR" id="A0A1S4BWK6"/>